<dbReference type="RefSeq" id="WP_139201656.1">
    <property type="nucleotide sequence ID" value="NZ_FOSR01000001.1"/>
</dbReference>
<accession>A0A1I3XLN4</accession>
<dbReference type="Proteomes" id="UP000198725">
    <property type="component" value="Unassembled WGS sequence"/>
</dbReference>
<keyword evidence="3" id="KW-1185">Reference proteome</keyword>
<dbReference type="PROSITE" id="PS51257">
    <property type="entry name" value="PROKAR_LIPOPROTEIN"/>
    <property type="match status" value="1"/>
</dbReference>
<gene>
    <name evidence="2" type="ORF">SAMN05192579_10151</name>
</gene>
<feature type="compositionally biased region" description="Gly residues" evidence="1">
    <location>
        <begin position="120"/>
        <end position="130"/>
    </location>
</feature>
<protein>
    <submittedName>
        <fullName evidence="2">Uncharacterized protein</fullName>
    </submittedName>
</protein>
<proteinExistence type="predicted"/>
<evidence type="ECO:0000313" key="3">
    <source>
        <dbReference type="Proteomes" id="UP000198725"/>
    </source>
</evidence>
<evidence type="ECO:0000313" key="2">
    <source>
        <dbReference type="EMBL" id="SFK20527.1"/>
    </source>
</evidence>
<name>A0A1I3XLN4_9GAMM</name>
<sequence length="138" mass="14912">MKRLPMKRLIAGLSILCATALLSGCYVSPDYSYVRGNGYTGGAYYGSGPSVTYDNSYYASPYYGGYGCCWAPGITVGGVWYSGHRYYRGGHRYYRGGYRGRSDYGHGYHGGHGRPAPSHGHGGGHWNGGHGGHHHDGH</sequence>
<evidence type="ECO:0000256" key="1">
    <source>
        <dbReference type="SAM" id="MobiDB-lite"/>
    </source>
</evidence>
<feature type="region of interest" description="Disordered" evidence="1">
    <location>
        <begin position="109"/>
        <end position="138"/>
    </location>
</feature>
<dbReference type="AlphaFoldDB" id="A0A1I3XLN4"/>
<reference evidence="3" key="1">
    <citation type="submission" date="2016-10" db="EMBL/GenBank/DDBJ databases">
        <authorList>
            <person name="Varghese N."/>
            <person name="Submissions S."/>
        </authorList>
    </citation>
    <scope>NUCLEOTIDE SEQUENCE [LARGE SCALE GENOMIC DNA]</scope>
    <source>
        <strain evidence="3">MO64</strain>
    </source>
</reference>
<organism evidence="2 3">
    <name type="scientific">Rhodanobacter glycinis</name>
    <dbReference type="NCBI Taxonomy" id="582702"/>
    <lineage>
        <taxon>Bacteria</taxon>
        <taxon>Pseudomonadati</taxon>
        <taxon>Pseudomonadota</taxon>
        <taxon>Gammaproteobacteria</taxon>
        <taxon>Lysobacterales</taxon>
        <taxon>Rhodanobacteraceae</taxon>
        <taxon>Rhodanobacter</taxon>
    </lineage>
</organism>
<dbReference type="EMBL" id="FOSR01000001">
    <property type="protein sequence ID" value="SFK20527.1"/>
    <property type="molecule type" value="Genomic_DNA"/>
</dbReference>